<evidence type="ECO:0000259" key="1">
    <source>
        <dbReference type="Pfam" id="PF03159"/>
    </source>
</evidence>
<accession>A0A6C0IT64</accession>
<dbReference type="GO" id="GO:0003676">
    <property type="term" value="F:nucleic acid binding"/>
    <property type="evidence" value="ECO:0007669"/>
    <property type="project" value="InterPro"/>
</dbReference>
<dbReference type="AlphaFoldDB" id="A0A6C0IT64"/>
<sequence>MGFDGLISFLIRNLPNDTFDEVNLVKNYNKNISRHILVDISFILYNCYTEIENDINQILKYIYSLSCTDYNKVISLIEKELSKKHWKDFKIPLDGDSQDEISDKFIKFLTDNDNEIFLQILSKYTCNKLKDIIENLFELRFTTNIVLFFDSIPSYSKILEQRKRRIKNYLESQNRKEYYIKYFTDLKKDNVKEGDIEYDYFNWINHKFNCNKIIDSNSLFVKNLKEYIINNIDFKHDINIIVDTEDFGEADYKIFKYISSNKLEDNVTLLSCDSDLVYQLLLQQYNYNYLKKNIKLSLFKFYVNSVDYCQYFDANKFLDYIINNYAEVNNLKYKKTDNFCLDFLLILNFFGNDFLPSSLEIGPEISFNYLIKTYHQVFGSSGASIITPKCTNGVLTHKIDFNNLKDWIIELSKSSAFTKIYLLRFFKVPYNITFILTEKLNLTLKEVKTKLLMPFLIYKGMILKDTLEDNDIRSILYNKYIKTNKLETAEEIAESIQDPLSSNIFPNSMHLYLDQLNRLLDNYLDFTDLENLGLKNSNYSIDVDENMYQNLYNYISNESHLTNNMKEVSFDFNIESSSDNKTEDFMLMLYFIVQNFFNDMEFYKSTNLTKYSYSSIPSLNDIIKFIESHDMDSLVTKFDKTIESNILSKNNYIDSTLHHLIITPYLLDSNYLEMLENKELLKKIIVNFDNTLSQIWCNNKDDLFNNEDPKELLRSWTNLLHKINCIEKIQSNNKLLIDV</sequence>
<dbReference type="InterPro" id="IPR004859">
    <property type="entry name" value="Xrn1_N"/>
</dbReference>
<evidence type="ECO:0000313" key="2">
    <source>
        <dbReference type="EMBL" id="QHT96222.1"/>
    </source>
</evidence>
<proteinExistence type="predicted"/>
<reference evidence="2" key="1">
    <citation type="journal article" date="2020" name="Nature">
        <title>Giant virus diversity and host interactions through global metagenomics.</title>
        <authorList>
            <person name="Schulz F."/>
            <person name="Roux S."/>
            <person name="Paez-Espino D."/>
            <person name="Jungbluth S."/>
            <person name="Walsh D.A."/>
            <person name="Denef V.J."/>
            <person name="McMahon K.D."/>
            <person name="Konstantinidis K.T."/>
            <person name="Eloe-Fadrosh E.A."/>
            <person name="Kyrpides N.C."/>
            <person name="Woyke T."/>
        </authorList>
    </citation>
    <scope>NUCLEOTIDE SEQUENCE</scope>
    <source>
        <strain evidence="2">GVMAG-M-3300024302-11</strain>
    </source>
</reference>
<dbReference type="EMBL" id="MN740254">
    <property type="protein sequence ID" value="QHT96222.1"/>
    <property type="molecule type" value="Genomic_DNA"/>
</dbReference>
<dbReference type="GO" id="GO:0004527">
    <property type="term" value="F:exonuclease activity"/>
    <property type="evidence" value="ECO:0007669"/>
    <property type="project" value="InterPro"/>
</dbReference>
<dbReference type="Pfam" id="PF03159">
    <property type="entry name" value="XRN_N"/>
    <property type="match status" value="1"/>
</dbReference>
<protein>
    <recommendedName>
        <fullName evidence="1">Xrn1 N-terminal domain-containing protein</fullName>
    </recommendedName>
</protein>
<feature type="domain" description="Xrn1 N-terminal" evidence="1">
    <location>
        <begin position="124"/>
        <end position="284"/>
    </location>
</feature>
<organism evidence="2">
    <name type="scientific">viral metagenome</name>
    <dbReference type="NCBI Taxonomy" id="1070528"/>
    <lineage>
        <taxon>unclassified sequences</taxon>
        <taxon>metagenomes</taxon>
        <taxon>organismal metagenomes</taxon>
    </lineage>
</organism>
<name>A0A6C0IT64_9ZZZZ</name>